<reference evidence="1 2" key="1">
    <citation type="submission" date="2015-11" db="EMBL/GenBank/DDBJ databases">
        <title>Genomes and virulence difference between two physiological races of Phytophthora nicotianae.</title>
        <authorList>
            <person name="Liu H."/>
            <person name="Ma X."/>
            <person name="Yu H."/>
            <person name="Fang D."/>
            <person name="Li Y."/>
            <person name="Wang X."/>
            <person name="Wang W."/>
            <person name="Dong Y."/>
            <person name="Xiao B."/>
        </authorList>
    </citation>
    <scope>NUCLEOTIDE SEQUENCE [LARGE SCALE GENOMIC DNA]</scope>
    <source>
        <strain evidence="2">race 0</strain>
    </source>
</reference>
<dbReference type="AlphaFoldDB" id="A0A0W8DMG4"/>
<evidence type="ECO:0000313" key="1">
    <source>
        <dbReference type="EMBL" id="KUF97539.1"/>
    </source>
</evidence>
<comment type="caution">
    <text evidence="1">The sequence shown here is derived from an EMBL/GenBank/DDBJ whole genome shotgun (WGS) entry which is preliminary data.</text>
</comment>
<dbReference type="Proteomes" id="UP000052943">
    <property type="component" value="Unassembled WGS sequence"/>
</dbReference>
<gene>
    <name evidence="1" type="ORF">AM587_10008417</name>
</gene>
<dbReference type="EMBL" id="LNFO01000928">
    <property type="protein sequence ID" value="KUF97539.1"/>
    <property type="molecule type" value="Genomic_DNA"/>
</dbReference>
<organism evidence="1 2">
    <name type="scientific">Phytophthora nicotianae</name>
    <name type="common">Potato buckeye rot agent</name>
    <name type="synonym">Phytophthora parasitica</name>
    <dbReference type="NCBI Taxonomy" id="4792"/>
    <lineage>
        <taxon>Eukaryota</taxon>
        <taxon>Sar</taxon>
        <taxon>Stramenopiles</taxon>
        <taxon>Oomycota</taxon>
        <taxon>Peronosporomycetes</taxon>
        <taxon>Peronosporales</taxon>
        <taxon>Peronosporaceae</taxon>
        <taxon>Phytophthora</taxon>
    </lineage>
</organism>
<protein>
    <submittedName>
        <fullName evidence="1">Uncharacterized protein</fullName>
    </submittedName>
</protein>
<proteinExistence type="predicted"/>
<name>A0A0W8DMG4_PHYNI</name>
<sequence length="315" mass="35740">MEHSLLYSPNNHLLTDNIVTVMGVVNARPTSVCDGVENISTDVEPCQASSRYTTPPVASVMKHGVRSWTEPSIAEKTLQRFREQRRTNQQRYRKKNHYKAISLENDVAILQEELQRIQSILHPPPSVPSNTSPWKAVAEFFRLFRNGVDEPVENKLGTTTPLNDLYDVQKKFLHVVMAPNVAFNNGYGVDAVMYHWSFHSQQHEKAELLLTRLEQGSDNAVVAFFDNSTTITENMLRNSLLIVANGGGESELPSFAWKLVGHRLNFRIIVRFVWDNENNRFKSAYYQADMLTPLIKVLGNIQDASTVLSSTLGFY</sequence>
<accession>A0A0W8DMG4</accession>
<dbReference type="OrthoDB" id="121427at2759"/>
<evidence type="ECO:0000313" key="2">
    <source>
        <dbReference type="Proteomes" id="UP000052943"/>
    </source>
</evidence>